<keyword evidence="2" id="KW-0472">Membrane</keyword>
<dbReference type="PROSITE" id="PS50011">
    <property type="entry name" value="PROTEIN_KINASE_DOM"/>
    <property type="match status" value="1"/>
</dbReference>
<organism evidence="4 5">
    <name type="scientific">Scopulibacillus cellulosilyticus</name>
    <dbReference type="NCBI Taxonomy" id="2665665"/>
    <lineage>
        <taxon>Bacteria</taxon>
        <taxon>Bacillati</taxon>
        <taxon>Bacillota</taxon>
        <taxon>Bacilli</taxon>
        <taxon>Bacillales</taxon>
        <taxon>Sporolactobacillaceae</taxon>
        <taxon>Scopulibacillus</taxon>
    </lineage>
</organism>
<accession>A0ABW2Q296</accession>
<feature type="transmembrane region" description="Helical" evidence="2">
    <location>
        <begin position="299"/>
        <end position="320"/>
    </location>
</feature>
<reference evidence="5" key="1">
    <citation type="journal article" date="2019" name="Int. J. Syst. Evol. Microbiol.">
        <title>The Global Catalogue of Microorganisms (GCM) 10K type strain sequencing project: providing services to taxonomists for standard genome sequencing and annotation.</title>
        <authorList>
            <consortium name="The Broad Institute Genomics Platform"/>
            <consortium name="The Broad Institute Genome Sequencing Center for Infectious Disease"/>
            <person name="Wu L."/>
            <person name="Ma J."/>
        </authorList>
    </citation>
    <scope>NUCLEOTIDE SEQUENCE [LARGE SCALE GENOMIC DNA]</scope>
    <source>
        <strain evidence="5">CGMCC 1.16305</strain>
    </source>
</reference>
<dbReference type="Pfam" id="PF00069">
    <property type="entry name" value="Pkinase"/>
    <property type="match status" value="1"/>
</dbReference>
<dbReference type="InterPro" id="IPR011009">
    <property type="entry name" value="Kinase-like_dom_sf"/>
</dbReference>
<dbReference type="PANTHER" id="PTHR44167:SF31">
    <property type="entry name" value="PROTEIN CBG02007"/>
    <property type="match status" value="1"/>
</dbReference>
<dbReference type="RefSeq" id="WP_380968528.1">
    <property type="nucleotide sequence ID" value="NZ_JBHTCO010000038.1"/>
</dbReference>
<evidence type="ECO:0000259" key="3">
    <source>
        <dbReference type="PROSITE" id="PS50011"/>
    </source>
</evidence>
<dbReference type="GO" id="GO:0016301">
    <property type="term" value="F:kinase activity"/>
    <property type="evidence" value="ECO:0007669"/>
    <property type="project" value="UniProtKB-KW"/>
</dbReference>
<dbReference type="Gene3D" id="1.10.510.10">
    <property type="entry name" value="Transferase(Phosphotransferase) domain 1"/>
    <property type="match status" value="1"/>
</dbReference>
<dbReference type="InterPro" id="IPR000719">
    <property type="entry name" value="Prot_kinase_dom"/>
</dbReference>
<proteinExistence type="predicted"/>
<dbReference type="EMBL" id="JBHTCO010000038">
    <property type="protein sequence ID" value="MFC7394745.1"/>
    <property type="molecule type" value="Genomic_DNA"/>
</dbReference>
<gene>
    <name evidence="4" type="ORF">ACFQRG_17620</name>
</gene>
<dbReference type="SMART" id="SM00220">
    <property type="entry name" value="S_TKc"/>
    <property type="match status" value="1"/>
</dbReference>
<evidence type="ECO:0000313" key="5">
    <source>
        <dbReference type="Proteomes" id="UP001596505"/>
    </source>
</evidence>
<feature type="region of interest" description="Disordered" evidence="1">
    <location>
        <begin position="269"/>
        <end position="296"/>
    </location>
</feature>
<keyword evidence="2" id="KW-0812">Transmembrane</keyword>
<sequence>MMNHSMKNQDINLASGTLITGKWHNRTYQIIKRLGSGAQGTVYLAHSPAGRVAVKFGKDRSSMTTEVNVLKKLSKVQGEPLGPSLYDVDDWVTYHSNISFYAMDYIHGISLVECLKIKGFDWACIFMLQLLQDLDRLHREGWIFGDLKPENLIVSGPRFRIRWLDVGGVTLIGRSVKEYTEFFDRGYWGFGHRKADAEYDLFAAAMILVYAAGGKRFEKQQNAQRQLLEYIKRHERLSLLQSVLIKAITGKYTRAKDMREELLQKISGTSSSDKRNYYTKPAQPSRQTRQRKKRRRKRGWKVTLMLGLFIAGLYILYLTMYVM</sequence>
<keyword evidence="2" id="KW-1133">Transmembrane helix</keyword>
<keyword evidence="5" id="KW-1185">Reference proteome</keyword>
<feature type="domain" description="Protein kinase" evidence="3">
    <location>
        <begin position="28"/>
        <end position="278"/>
    </location>
</feature>
<evidence type="ECO:0000313" key="4">
    <source>
        <dbReference type="EMBL" id="MFC7394745.1"/>
    </source>
</evidence>
<protein>
    <submittedName>
        <fullName evidence="4">Protein kinase family protein</fullName>
    </submittedName>
</protein>
<keyword evidence="4" id="KW-0808">Transferase</keyword>
<comment type="caution">
    <text evidence="4">The sequence shown here is derived from an EMBL/GenBank/DDBJ whole genome shotgun (WGS) entry which is preliminary data.</text>
</comment>
<dbReference type="Proteomes" id="UP001596505">
    <property type="component" value="Unassembled WGS sequence"/>
</dbReference>
<keyword evidence="4" id="KW-0418">Kinase</keyword>
<evidence type="ECO:0000256" key="2">
    <source>
        <dbReference type="SAM" id="Phobius"/>
    </source>
</evidence>
<evidence type="ECO:0000256" key="1">
    <source>
        <dbReference type="SAM" id="MobiDB-lite"/>
    </source>
</evidence>
<name>A0ABW2Q296_9BACL</name>
<dbReference type="PANTHER" id="PTHR44167">
    <property type="entry name" value="OVARIAN-SPECIFIC SERINE/THREONINE-PROTEIN KINASE LOK-RELATED"/>
    <property type="match status" value="1"/>
</dbReference>
<dbReference type="SUPFAM" id="SSF56112">
    <property type="entry name" value="Protein kinase-like (PK-like)"/>
    <property type="match status" value="1"/>
</dbReference>